<dbReference type="AlphaFoldDB" id="A0A4Z1A1P4"/>
<organism evidence="1 2">
    <name type="scientific">Leptospira jelokensis</name>
    <dbReference type="NCBI Taxonomy" id="2484931"/>
    <lineage>
        <taxon>Bacteria</taxon>
        <taxon>Pseudomonadati</taxon>
        <taxon>Spirochaetota</taxon>
        <taxon>Spirochaetia</taxon>
        <taxon>Leptospirales</taxon>
        <taxon>Leptospiraceae</taxon>
        <taxon>Leptospira</taxon>
    </lineage>
</organism>
<protein>
    <submittedName>
        <fullName evidence="1">Uncharacterized protein</fullName>
    </submittedName>
</protein>
<reference evidence="1" key="1">
    <citation type="journal article" date="2019" name="PLoS Negl. Trop. Dis.">
        <title>Revisiting the worldwide diversity of Leptospira species in the environment.</title>
        <authorList>
            <person name="Vincent A.T."/>
            <person name="Schiettekatte O."/>
            <person name="Bourhy P."/>
            <person name="Veyrier F.J."/>
            <person name="Picardeau M."/>
        </authorList>
    </citation>
    <scope>NUCLEOTIDE SEQUENCE [LARGE SCALE GENOMIC DNA]</scope>
    <source>
        <strain evidence="1">201702451</strain>
    </source>
</reference>
<keyword evidence="2" id="KW-1185">Reference proteome</keyword>
<dbReference type="OrthoDB" id="339860at2"/>
<accession>A0A4Z1A1P4</accession>
<gene>
    <name evidence="1" type="ORF">EHQ62_04535</name>
</gene>
<dbReference type="Proteomes" id="UP000297567">
    <property type="component" value="Unassembled WGS sequence"/>
</dbReference>
<evidence type="ECO:0000313" key="1">
    <source>
        <dbReference type="EMBL" id="TGL72111.1"/>
    </source>
</evidence>
<comment type="caution">
    <text evidence="1">The sequence shown here is derived from an EMBL/GenBank/DDBJ whole genome shotgun (WGS) entry which is preliminary data.</text>
</comment>
<name>A0A4Z1A1P4_9LEPT</name>
<sequence>MRILITLALAATIFNCRSKPDILPNYPNKSSAIVFEMGVPKLLFGDQSAQRVWLVKFDKTKKKISELKLMESNFASQSRLYYLNIEPGDYAFAGAHIHQKGNQNQPEANFYHVFDRANLEKSKFTVKPNQVLVLGKYRIEFNGTPLEQDPDMDNVGESIVGSFKTSLGIKVAGAIASALLGGGTPDTSGYSGFKEIVQTPELKAEIEKETKLDLEGTEWSSVPIAK</sequence>
<dbReference type="EMBL" id="RQGH01000011">
    <property type="protein sequence ID" value="TGL72111.1"/>
    <property type="molecule type" value="Genomic_DNA"/>
</dbReference>
<proteinExistence type="predicted"/>
<evidence type="ECO:0000313" key="2">
    <source>
        <dbReference type="Proteomes" id="UP000297567"/>
    </source>
</evidence>
<dbReference type="RefSeq" id="WP_135641043.1">
    <property type="nucleotide sequence ID" value="NZ_RQGH01000011.1"/>
</dbReference>